<proteinExistence type="predicted"/>
<gene>
    <name evidence="8" type="ORF">IV73_GL000820</name>
</gene>
<name>A0A0R2JLX7_9LACO</name>
<protein>
    <recommendedName>
        <fullName evidence="7">DUF2179 domain-containing protein</fullName>
    </recommendedName>
</protein>
<reference evidence="8 9" key="1">
    <citation type="journal article" date="2015" name="Genome Announc.">
        <title>Expanding the biotechnology potential of lactobacilli through comparative genomics of 213 strains and associated genera.</title>
        <authorList>
            <person name="Sun Z."/>
            <person name="Harris H.M."/>
            <person name="McCann A."/>
            <person name="Guo C."/>
            <person name="Argimon S."/>
            <person name="Zhang W."/>
            <person name="Yang X."/>
            <person name="Jeffery I.B."/>
            <person name="Cooney J.C."/>
            <person name="Kagawa T.F."/>
            <person name="Liu W."/>
            <person name="Song Y."/>
            <person name="Salvetti E."/>
            <person name="Wrobel A."/>
            <person name="Rasinkangas P."/>
            <person name="Parkhill J."/>
            <person name="Rea M.C."/>
            <person name="O'Sullivan O."/>
            <person name="Ritari J."/>
            <person name="Douillard F.P."/>
            <person name="Paul Ross R."/>
            <person name="Yang R."/>
            <person name="Briner A.E."/>
            <person name="Felis G.E."/>
            <person name="de Vos W.M."/>
            <person name="Barrangou R."/>
            <person name="Klaenhammer T.R."/>
            <person name="Caufield P.W."/>
            <person name="Cui Y."/>
            <person name="Zhang H."/>
            <person name="O'Toole P.W."/>
        </authorList>
    </citation>
    <scope>NUCLEOTIDE SEQUENCE [LARGE SCALE GENOMIC DNA]</scope>
    <source>
        <strain evidence="8 9">DSM 20593</strain>
    </source>
</reference>
<evidence type="ECO:0000256" key="6">
    <source>
        <dbReference type="SAM" id="Phobius"/>
    </source>
</evidence>
<keyword evidence="5 6" id="KW-0472">Membrane</keyword>
<dbReference type="PANTHER" id="PTHR33545">
    <property type="entry name" value="UPF0750 MEMBRANE PROTEIN YITT-RELATED"/>
    <property type="match status" value="1"/>
</dbReference>
<dbReference type="RefSeq" id="WP_057755153.1">
    <property type="nucleotide sequence ID" value="NZ_JQBP01000003.1"/>
</dbReference>
<dbReference type="InterPro" id="IPR019264">
    <property type="entry name" value="DUF2179"/>
</dbReference>
<dbReference type="STRING" id="1616.IV73_GL000820"/>
<dbReference type="PATRIC" id="fig|1616.3.peg.840"/>
<feature type="domain" description="DUF2179" evidence="7">
    <location>
        <begin position="227"/>
        <end position="278"/>
    </location>
</feature>
<evidence type="ECO:0000256" key="4">
    <source>
        <dbReference type="ARBA" id="ARBA00022989"/>
    </source>
</evidence>
<dbReference type="EMBL" id="JQBP01000003">
    <property type="protein sequence ID" value="KRN75060.1"/>
    <property type="molecule type" value="Genomic_DNA"/>
</dbReference>
<feature type="transmembrane region" description="Helical" evidence="6">
    <location>
        <begin position="63"/>
        <end position="82"/>
    </location>
</feature>
<evidence type="ECO:0000313" key="8">
    <source>
        <dbReference type="EMBL" id="KRN75060.1"/>
    </source>
</evidence>
<dbReference type="PIRSF" id="PIRSF006483">
    <property type="entry name" value="Membrane_protein_YitT"/>
    <property type="match status" value="1"/>
</dbReference>
<dbReference type="Pfam" id="PF02588">
    <property type="entry name" value="YitT_membrane"/>
    <property type="match status" value="1"/>
</dbReference>
<organism evidence="8 9">
    <name type="scientific">Weissella kandleri</name>
    <dbReference type="NCBI Taxonomy" id="1616"/>
    <lineage>
        <taxon>Bacteria</taxon>
        <taxon>Bacillati</taxon>
        <taxon>Bacillota</taxon>
        <taxon>Bacilli</taxon>
        <taxon>Lactobacillales</taxon>
        <taxon>Lactobacillaceae</taxon>
        <taxon>Weissella</taxon>
    </lineage>
</organism>
<dbReference type="Proteomes" id="UP000051655">
    <property type="component" value="Unassembled WGS sequence"/>
</dbReference>
<keyword evidence="2" id="KW-1003">Cell membrane</keyword>
<dbReference type="CDD" id="cd16380">
    <property type="entry name" value="YitT_C"/>
    <property type="match status" value="1"/>
</dbReference>
<feature type="transmembrane region" description="Helical" evidence="6">
    <location>
        <begin position="12"/>
        <end position="31"/>
    </location>
</feature>
<dbReference type="InterPro" id="IPR003740">
    <property type="entry name" value="YitT"/>
</dbReference>
<evidence type="ECO:0000256" key="3">
    <source>
        <dbReference type="ARBA" id="ARBA00022692"/>
    </source>
</evidence>
<comment type="caution">
    <text evidence="8">The sequence shown here is derived from an EMBL/GenBank/DDBJ whole genome shotgun (WGS) entry which is preliminary data.</text>
</comment>
<dbReference type="InterPro" id="IPR051461">
    <property type="entry name" value="UPF0750_membrane"/>
</dbReference>
<evidence type="ECO:0000259" key="7">
    <source>
        <dbReference type="Pfam" id="PF10035"/>
    </source>
</evidence>
<comment type="subcellular location">
    <subcellularLocation>
        <location evidence="1">Cell membrane</location>
        <topology evidence="1">Multi-pass membrane protein</topology>
    </subcellularLocation>
</comment>
<feature type="transmembrane region" description="Helical" evidence="6">
    <location>
        <begin position="157"/>
        <end position="176"/>
    </location>
</feature>
<dbReference type="GO" id="GO:0005886">
    <property type="term" value="C:plasma membrane"/>
    <property type="evidence" value="ECO:0007669"/>
    <property type="project" value="UniProtKB-SubCell"/>
</dbReference>
<evidence type="ECO:0000256" key="5">
    <source>
        <dbReference type="ARBA" id="ARBA00023136"/>
    </source>
</evidence>
<keyword evidence="9" id="KW-1185">Reference proteome</keyword>
<feature type="transmembrane region" description="Helical" evidence="6">
    <location>
        <begin position="115"/>
        <end position="137"/>
    </location>
</feature>
<dbReference type="OrthoDB" id="2417289at2"/>
<keyword evidence="4 6" id="KW-1133">Transmembrane helix</keyword>
<dbReference type="PANTHER" id="PTHR33545:SF5">
    <property type="entry name" value="UPF0750 MEMBRANE PROTEIN YITT"/>
    <property type="match status" value="1"/>
</dbReference>
<sequence>MLFWTRIKDYVILIGGFIVGALMVAISMNFFFIPNNIFSAGFNGIAQLLNLFLEAVFHIKIQVGTVILLFNIPIAIAGWFWAGRRFVVLSFLNNLLASELQIILPKVSIVNNEPILAALFGGVLLGVGIGLTFKLGFSTGGMDVVAAIVQKRTGRSIGSISMMINGMIVIIAGFFIGWQNAMYTIIGIYATSTAMDSIYTKYRKMTAFIVTKHPEEVIETLQVNVVRGITVMDSKGAYTNEPSKTLMMVLSRYELSDMEYYTKEADPDAFINVVNTLTVSQNFVNEDLQRQIQMEKVAAQKQISDALNN</sequence>
<evidence type="ECO:0000256" key="1">
    <source>
        <dbReference type="ARBA" id="ARBA00004651"/>
    </source>
</evidence>
<keyword evidence="3 6" id="KW-0812">Transmembrane</keyword>
<accession>A0A0R2JLX7</accession>
<feature type="transmembrane region" description="Helical" evidence="6">
    <location>
        <begin position="37"/>
        <end position="56"/>
    </location>
</feature>
<dbReference type="AlphaFoldDB" id="A0A0R2JLX7"/>
<dbReference type="InterPro" id="IPR015867">
    <property type="entry name" value="N-reg_PII/ATP_PRibTrfase_C"/>
</dbReference>
<dbReference type="Pfam" id="PF10035">
    <property type="entry name" value="DUF2179"/>
    <property type="match status" value="1"/>
</dbReference>
<evidence type="ECO:0000313" key="9">
    <source>
        <dbReference type="Proteomes" id="UP000051655"/>
    </source>
</evidence>
<evidence type="ECO:0000256" key="2">
    <source>
        <dbReference type="ARBA" id="ARBA00022475"/>
    </source>
</evidence>
<dbReference type="Gene3D" id="3.30.70.120">
    <property type="match status" value="1"/>
</dbReference>